<keyword evidence="2" id="KW-1185">Reference proteome</keyword>
<name>A0ACC2VMF3_9TREE</name>
<sequence>MPTHTIFPPFHASAWRAIDDRIRGGSSVSHLDSHPDGVRFWGTLDTQTLGGCRCYTFPGDDGLWLPAERYAGLGIEFNVASSTGTQTSEKQQEKRGHVGIEKPTRYTLVLKTGIPPTRPDGRRQSTISYEYTFSTTTTPTHDSTRRITIPWSAFVPTYRGRTITPSDPEYIPLDPGSHGKDGKRKGGVREVSLMCRSDFGKQEGEFEVVVRRLEAIAVGGREGQKGDLERQLDGQEERRIGQWGSRV</sequence>
<organism evidence="1 2">
    <name type="scientific">Naganishia adeliensis</name>
    <dbReference type="NCBI Taxonomy" id="92952"/>
    <lineage>
        <taxon>Eukaryota</taxon>
        <taxon>Fungi</taxon>
        <taxon>Dikarya</taxon>
        <taxon>Basidiomycota</taxon>
        <taxon>Agaricomycotina</taxon>
        <taxon>Tremellomycetes</taxon>
        <taxon>Filobasidiales</taxon>
        <taxon>Filobasidiaceae</taxon>
        <taxon>Naganishia</taxon>
    </lineage>
</organism>
<protein>
    <submittedName>
        <fullName evidence="1">Uncharacterized protein</fullName>
    </submittedName>
</protein>
<gene>
    <name evidence="1" type="ORF">QFC20_005600</name>
</gene>
<dbReference type="EMBL" id="JASBWS010000080">
    <property type="protein sequence ID" value="KAJ9099722.1"/>
    <property type="molecule type" value="Genomic_DNA"/>
</dbReference>
<comment type="caution">
    <text evidence="1">The sequence shown here is derived from an EMBL/GenBank/DDBJ whole genome shotgun (WGS) entry which is preliminary data.</text>
</comment>
<proteinExistence type="predicted"/>
<dbReference type="Proteomes" id="UP001230649">
    <property type="component" value="Unassembled WGS sequence"/>
</dbReference>
<evidence type="ECO:0000313" key="2">
    <source>
        <dbReference type="Proteomes" id="UP001230649"/>
    </source>
</evidence>
<reference evidence="1" key="1">
    <citation type="submission" date="2023-04" db="EMBL/GenBank/DDBJ databases">
        <title>Draft Genome sequencing of Naganishia species isolated from polar environments using Oxford Nanopore Technology.</title>
        <authorList>
            <person name="Leo P."/>
            <person name="Venkateswaran K."/>
        </authorList>
    </citation>
    <scope>NUCLEOTIDE SEQUENCE</scope>
    <source>
        <strain evidence="1">MNA-CCFEE 5262</strain>
    </source>
</reference>
<accession>A0ACC2VMF3</accession>
<evidence type="ECO:0000313" key="1">
    <source>
        <dbReference type="EMBL" id="KAJ9099722.1"/>
    </source>
</evidence>